<keyword evidence="3 5" id="KW-1133">Transmembrane helix</keyword>
<proteinExistence type="predicted"/>
<sequence length="456" mass="50671">MLIHLQLKDTGEGIVKEQVGNTVVNMDRRQSTHSLKKDTKDVDFNLEQEDETYDVPFTRIMSLNNPEWMFNIVGCLASLLVGCTLPGFAVLFGEVYRALSLPDPEDVRQETAVFSGAFVVIGIVAGLGTFLQGEFRGSVPALVWRESGKPPSLQLAGIQTLISPPLGMTPWTMWPLNQVCAIFQMYMFGKAGVRLTTRLRVATMRAMLKQEMGWFDEDRNRVGILCARLSGDASSVQGATGTRIGTILQSASTMVIGTILGLYYSWKLALVSLVTVPLVLGGIYGESKIIHSGGLHEKEALECATKFYYCRSCVYISNNRLIMEQPSSIGEQRVFLGMKQVGRWLTNSKPRWHLPSFKQVPFPYLNHFECLKLFQIAVEAIANLRTVASLGAECLFIRLYEEQLRVAKASSQMKTKIRGLVFALGTSAPFFAYALTLYYGGVLTITEGLPYENIIK</sequence>
<evidence type="ECO:0000256" key="4">
    <source>
        <dbReference type="ARBA" id="ARBA00023136"/>
    </source>
</evidence>
<name>A0ABN7NY71_TIMPD</name>
<feature type="transmembrane region" description="Helical" evidence="5">
    <location>
        <begin position="68"/>
        <end position="92"/>
    </location>
</feature>
<evidence type="ECO:0000313" key="7">
    <source>
        <dbReference type="EMBL" id="CAG2058087.1"/>
    </source>
</evidence>
<accession>A0ABN7NY71</accession>
<feature type="domain" description="ABC transmembrane type-1" evidence="6">
    <location>
        <begin position="72"/>
        <end position="456"/>
    </location>
</feature>
<evidence type="ECO:0000259" key="6">
    <source>
        <dbReference type="PROSITE" id="PS50929"/>
    </source>
</evidence>
<keyword evidence="2 5" id="KW-0812">Transmembrane</keyword>
<evidence type="ECO:0000256" key="5">
    <source>
        <dbReference type="SAM" id="Phobius"/>
    </source>
</evidence>
<gene>
    <name evidence="7" type="ORF">TPAB3V08_LOCUS5061</name>
</gene>
<evidence type="ECO:0000256" key="3">
    <source>
        <dbReference type="ARBA" id="ARBA00022989"/>
    </source>
</evidence>
<dbReference type="InterPro" id="IPR011527">
    <property type="entry name" value="ABC1_TM_dom"/>
</dbReference>
<feature type="transmembrane region" description="Helical" evidence="5">
    <location>
        <begin position="112"/>
        <end position="131"/>
    </location>
</feature>
<dbReference type="InterPro" id="IPR036640">
    <property type="entry name" value="ABC1_TM_sf"/>
</dbReference>
<dbReference type="Pfam" id="PF00664">
    <property type="entry name" value="ABC_membrane"/>
    <property type="match status" value="1"/>
</dbReference>
<protein>
    <recommendedName>
        <fullName evidence="6">ABC transmembrane type-1 domain-containing protein</fullName>
    </recommendedName>
</protein>
<dbReference type="CDD" id="cd18578">
    <property type="entry name" value="ABC_6TM_Pgp_ABCB1_D2_like"/>
    <property type="match status" value="1"/>
</dbReference>
<comment type="caution">
    <text evidence="7">The sequence shown here is derived from an EMBL/GenBank/DDBJ whole genome shotgun (WGS) entry which is preliminary data.</text>
</comment>
<organism evidence="7 8">
    <name type="scientific">Timema podura</name>
    <name type="common">Walking stick</name>
    <dbReference type="NCBI Taxonomy" id="61482"/>
    <lineage>
        <taxon>Eukaryota</taxon>
        <taxon>Metazoa</taxon>
        <taxon>Ecdysozoa</taxon>
        <taxon>Arthropoda</taxon>
        <taxon>Hexapoda</taxon>
        <taxon>Insecta</taxon>
        <taxon>Pterygota</taxon>
        <taxon>Neoptera</taxon>
        <taxon>Polyneoptera</taxon>
        <taxon>Phasmatodea</taxon>
        <taxon>Timematodea</taxon>
        <taxon>Timematoidea</taxon>
        <taxon>Timematidae</taxon>
        <taxon>Timema</taxon>
    </lineage>
</organism>
<dbReference type="PANTHER" id="PTHR24221:SF410">
    <property type="entry name" value="MULTIDRUG RESISTANCE PROTEIN HOMOLOG 49-RELATED"/>
    <property type="match status" value="1"/>
</dbReference>
<evidence type="ECO:0000313" key="8">
    <source>
        <dbReference type="Proteomes" id="UP001153148"/>
    </source>
</evidence>
<dbReference type="PROSITE" id="PS50929">
    <property type="entry name" value="ABC_TM1F"/>
    <property type="match status" value="1"/>
</dbReference>
<feature type="transmembrane region" description="Helical" evidence="5">
    <location>
        <begin position="420"/>
        <end position="440"/>
    </location>
</feature>
<keyword evidence="8" id="KW-1185">Reference proteome</keyword>
<dbReference type="InterPro" id="IPR039421">
    <property type="entry name" value="Type_1_exporter"/>
</dbReference>
<comment type="subcellular location">
    <subcellularLocation>
        <location evidence="1">Membrane</location>
        <topology evidence="1">Multi-pass membrane protein</topology>
    </subcellularLocation>
</comment>
<dbReference type="EMBL" id="CAJPIN010006590">
    <property type="protein sequence ID" value="CAG2058087.1"/>
    <property type="molecule type" value="Genomic_DNA"/>
</dbReference>
<dbReference type="SUPFAM" id="SSF90123">
    <property type="entry name" value="ABC transporter transmembrane region"/>
    <property type="match status" value="1"/>
</dbReference>
<keyword evidence="4 5" id="KW-0472">Membrane</keyword>
<dbReference type="Proteomes" id="UP001153148">
    <property type="component" value="Unassembled WGS sequence"/>
</dbReference>
<dbReference type="PANTHER" id="PTHR24221">
    <property type="entry name" value="ATP-BINDING CASSETTE SUB-FAMILY B"/>
    <property type="match status" value="1"/>
</dbReference>
<dbReference type="Gene3D" id="1.20.1560.10">
    <property type="entry name" value="ABC transporter type 1, transmembrane domain"/>
    <property type="match status" value="2"/>
</dbReference>
<reference evidence="7" key="1">
    <citation type="submission" date="2021-03" db="EMBL/GenBank/DDBJ databases">
        <authorList>
            <person name="Tran Van P."/>
        </authorList>
    </citation>
    <scope>NUCLEOTIDE SEQUENCE</scope>
</reference>
<evidence type="ECO:0000256" key="1">
    <source>
        <dbReference type="ARBA" id="ARBA00004141"/>
    </source>
</evidence>
<evidence type="ECO:0000256" key="2">
    <source>
        <dbReference type="ARBA" id="ARBA00022692"/>
    </source>
</evidence>